<dbReference type="RefSeq" id="WP_149074539.1">
    <property type="nucleotide sequence ID" value="NZ_CP043329.1"/>
</dbReference>
<dbReference type="KEGG" id="pej:FYC62_07695"/>
<protein>
    <submittedName>
        <fullName evidence="2">Uncharacterized protein</fullName>
    </submittedName>
</protein>
<keyword evidence="3" id="KW-1185">Reference proteome</keyword>
<dbReference type="EMBL" id="CP043329">
    <property type="protein sequence ID" value="QEK51559.1"/>
    <property type="molecule type" value="Genomic_DNA"/>
</dbReference>
<proteinExistence type="predicted"/>
<evidence type="ECO:0000313" key="3">
    <source>
        <dbReference type="Proteomes" id="UP000323653"/>
    </source>
</evidence>
<organism evidence="2 3">
    <name type="scientific">Pedobacter aquae</name>
    <dbReference type="NCBI Taxonomy" id="2605747"/>
    <lineage>
        <taxon>Bacteria</taxon>
        <taxon>Pseudomonadati</taxon>
        <taxon>Bacteroidota</taxon>
        <taxon>Sphingobacteriia</taxon>
        <taxon>Sphingobacteriales</taxon>
        <taxon>Sphingobacteriaceae</taxon>
        <taxon>Pedobacter</taxon>
    </lineage>
</organism>
<name>A0A5C0VHK9_9SPHI</name>
<feature type="coiled-coil region" evidence="1">
    <location>
        <begin position="10"/>
        <end position="41"/>
    </location>
</feature>
<sequence>MMNHIEFDELSEFKKDLKNLLKKYRTLKEDLEVVKLDLNDEPGESPPFSYRIDNLGLKTCIIKVKKIACKALKGRGVNSGLRLIYAHFPEEQKITFIELYHKNDKENEDKKRITDNFK</sequence>
<gene>
    <name evidence="2" type="ORF">FYC62_07695</name>
</gene>
<reference evidence="2 3" key="1">
    <citation type="submission" date="2019-08" db="EMBL/GenBank/DDBJ databases">
        <title>Pedobacter sp. nov., isolated from Han river, South Korea.</title>
        <authorList>
            <person name="Lee D.-H."/>
            <person name="Kim Y.-S."/>
            <person name="Hwang E.-M."/>
            <person name="Le Tran T.C."/>
            <person name="Cha C.-J."/>
        </authorList>
    </citation>
    <scope>NUCLEOTIDE SEQUENCE [LARGE SCALE GENOMIC DNA]</scope>
    <source>
        <strain evidence="2 3">CJ43</strain>
    </source>
</reference>
<accession>A0A5C0VHK9</accession>
<keyword evidence="1" id="KW-0175">Coiled coil</keyword>
<dbReference type="Proteomes" id="UP000323653">
    <property type="component" value="Chromosome"/>
</dbReference>
<dbReference type="AlphaFoldDB" id="A0A5C0VHK9"/>
<evidence type="ECO:0000313" key="2">
    <source>
        <dbReference type="EMBL" id="QEK51559.1"/>
    </source>
</evidence>
<evidence type="ECO:0000256" key="1">
    <source>
        <dbReference type="SAM" id="Coils"/>
    </source>
</evidence>